<evidence type="ECO:0000313" key="2">
    <source>
        <dbReference type="Proteomes" id="UP000295117"/>
    </source>
</evidence>
<name>A0A4R8RWB3_9MYCO</name>
<gene>
    <name evidence="1" type="ORF">DE4585_04757</name>
</gene>
<organism evidence="1 2">
    <name type="scientific">Mycobacteroides salmoniphilum</name>
    <dbReference type="NCBI Taxonomy" id="404941"/>
    <lineage>
        <taxon>Bacteria</taxon>
        <taxon>Bacillati</taxon>
        <taxon>Actinomycetota</taxon>
        <taxon>Actinomycetes</taxon>
        <taxon>Mycobacteriales</taxon>
        <taxon>Mycobacteriaceae</taxon>
        <taxon>Mycobacteroides</taxon>
    </lineage>
</organism>
<evidence type="ECO:0000313" key="1">
    <source>
        <dbReference type="EMBL" id="TDZ77363.1"/>
    </source>
</evidence>
<dbReference type="RefSeq" id="WP_134073934.1">
    <property type="nucleotide sequence ID" value="NZ_PECH01000010.1"/>
</dbReference>
<accession>A0A4R8RWB3</accession>
<proteinExistence type="predicted"/>
<comment type="caution">
    <text evidence="1">The sequence shown here is derived from an EMBL/GenBank/DDBJ whole genome shotgun (WGS) entry which is preliminary data.</text>
</comment>
<dbReference type="AlphaFoldDB" id="A0A4R8RWB3"/>
<dbReference type="Proteomes" id="UP000295117">
    <property type="component" value="Unassembled WGS sequence"/>
</dbReference>
<protein>
    <submittedName>
        <fullName evidence="1">Uncharacterized protein</fullName>
    </submittedName>
</protein>
<dbReference type="EMBL" id="PECH01000010">
    <property type="protein sequence ID" value="TDZ77363.1"/>
    <property type="molecule type" value="Genomic_DNA"/>
</dbReference>
<reference evidence="1 2" key="1">
    <citation type="journal article" date="2019" name="Sci. Rep.">
        <title>Extended insight into the Mycobacterium chelonae-abscessus complex through whole genome sequencing of Mycobacterium salmoniphilum outbreak and Mycobacterium salmoniphilum-like strains.</title>
        <authorList>
            <person name="Behra P.R.K."/>
            <person name="Das S."/>
            <person name="Pettersson B.M.F."/>
            <person name="Shirreff L."/>
            <person name="DuCote T."/>
            <person name="Jacobsson K.G."/>
            <person name="Ennis D.G."/>
            <person name="Kirsebom L.A."/>
        </authorList>
    </citation>
    <scope>NUCLEOTIDE SEQUENCE [LARGE SCALE GENOMIC DNA]</scope>
    <source>
        <strain evidence="1 2">DE 4585</strain>
    </source>
</reference>
<sequence>MSNTEPDAAAYRFAALQLAWEEFGPVIPVTSLTHCATVAAANGAWNLGGAFENPVTYLEVLFDRLASDPLAVAAADELDALGRVRAELWVMARPNWERIAERAVGIHVPDYTGIERFYRRAAVEHAVESYSFPADDLDLPKTSVIAFVEMFTAARVRWNCMGFELTACHAGDLDSAAKALVRDLIDADPILLAAEVALTPGWRSAAAKIVDEDWPSIRERAETLQTVSAIGATAAI</sequence>